<sequence length="61" mass="6998">MVKKPMDSLLIIFFIVTPFLKNGNTECTSPRDNWEAAQIKRKSEGSSAQQFLDCRLDYDVT</sequence>
<reference evidence="1" key="1">
    <citation type="submission" date="2019-08" db="EMBL/GenBank/DDBJ databases">
        <authorList>
            <person name="Kucharzyk K."/>
            <person name="Murdoch R.W."/>
            <person name="Higgins S."/>
            <person name="Loffler F."/>
        </authorList>
    </citation>
    <scope>NUCLEOTIDE SEQUENCE</scope>
</reference>
<evidence type="ECO:0000313" key="1">
    <source>
        <dbReference type="EMBL" id="MPN26221.1"/>
    </source>
</evidence>
<accession>A0A645GGY3</accession>
<name>A0A645GGY3_9ZZZZ</name>
<comment type="caution">
    <text evidence="1">The sequence shown here is derived from an EMBL/GenBank/DDBJ whole genome shotgun (WGS) entry which is preliminary data.</text>
</comment>
<gene>
    <name evidence="1" type="ORF">SDC9_173645</name>
</gene>
<protein>
    <submittedName>
        <fullName evidence="1">Uncharacterized protein</fullName>
    </submittedName>
</protein>
<proteinExistence type="predicted"/>
<dbReference type="EMBL" id="VSSQ01075674">
    <property type="protein sequence ID" value="MPN26221.1"/>
    <property type="molecule type" value="Genomic_DNA"/>
</dbReference>
<dbReference type="AlphaFoldDB" id="A0A645GGY3"/>
<organism evidence="1">
    <name type="scientific">bioreactor metagenome</name>
    <dbReference type="NCBI Taxonomy" id="1076179"/>
    <lineage>
        <taxon>unclassified sequences</taxon>
        <taxon>metagenomes</taxon>
        <taxon>ecological metagenomes</taxon>
    </lineage>
</organism>